<reference evidence="3 4" key="1">
    <citation type="journal article" date="2024" name="Pathogens">
        <title>Staphylococcus hsinchuensis sp. nov., Isolated from Soymilk.</title>
        <authorList>
            <person name="Wang Y.T."/>
            <person name="Lin Y.C."/>
            <person name="Hsieh Y.H."/>
            <person name="Lin Y.T."/>
            <person name="Hamada M."/>
            <person name="Chen C.C."/>
            <person name="Liou J.S."/>
            <person name="Lee A.Y."/>
            <person name="Zhang W.L."/>
            <person name="Chen Y.T."/>
            <person name="Huang C.H."/>
        </authorList>
    </citation>
    <scope>NUCLEOTIDE SEQUENCE [LARGE SCALE GENOMIC DNA]</scope>
    <source>
        <strain evidence="3 4">H164</strain>
    </source>
</reference>
<dbReference type="Proteomes" id="UP001436297">
    <property type="component" value="Chromosome"/>
</dbReference>
<feature type="transmembrane region" description="Helical" evidence="2">
    <location>
        <begin position="202"/>
        <end position="221"/>
    </location>
</feature>
<feature type="transmembrane region" description="Helical" evidence="2">
    <location>
        <begin position="116"/>
        <end position="138"/>
    </location>
</feature>
<gene>
    <name evidence="3" type="ORF">QQM35_01250</name>
</gene>
<feature type="transmembrane region" description="Helical" evidence="2">
    <location>
        <begin position="12"/>
        <end position="29"/>
    </location>
</feature>
<feature type="compositionally biased region" description="Polar residues" evidence="1">
    <location>
        <begin position="467"/>
        <end position="481"/>
    </location>
</feature>
<protein>
    <submittedName>
        <fullName evidence="3">Lysostaphin resistance protein A</fullName>
    </submittedName>
</protein>
<feature type="compositionally biased region" description="Basic and acidic residues" evidence="1">
    <location>
        <begin position="275"/>
        <end position="290"/>
    </location>
</feature>
<feature type="compositionally biased region" description="Polar residues" evidence="1">
    <location>
        <begin position="344"/>
        <end position="354"/>
    </location>
</feature>
<evidence type="ECO:0000256" key="1">
    <source>
        <dbReference type="SAM" id="MobiDB-lite"/>
    </source>
</evidence>
<feature type="transmembrane region" description="Helical" evidence="2">
    <location>
        <begin position="176"/>
        <end position="195"/>
    </location>
</feature>
<evidence type="ECO:0000313" key="3">
    <source>
        <dbReference type="EMBL" id="XAF70773.1"/>
    </source>
</evidence>
<feature type="transmembrane region" description="Helical" evidence="2">
    <location>
        <begin position="233"/>
        <end position="256"/>
    </location>
</feature>
<keyword evidence="2" id="KW-0472">Membrane</keyword>
<keyword evidence="2" id="KW-1133">Transmembrane helix</keyword>
<evidence type="ECO:0000256" key="2">
    <source>
        <dbReference type="SAM" id="Phobius"/>
    </source>
</evidence>
<feature type="compositionally biased region" description="Basic and acidic residues" evidence="1">
    <location>
        <begin position="326"/>
        <end position="343"/>
    </location>
</feature>
<dbReference type="RefSeq" id="WP_286009863.1">
    <property type="nucleotide sequence ID" value="NZ_CP128355.1"/>
</dbReference>
<feature type="compositionally biased region" description="Basic and acidic residues" evidence="1">
    <location>
        <begin position="428"/>
        <end position="444"/>
    </location>
</feature>
<evidence type="ECO:0000313" key="4">
    <source>
        <dbReference type="Proteomes" id="UP001436297"/>
    </source>
</evidence>
<feature type="transmembrane region" description="Helical" evidence="2">
    <location>
        <begin position="83"/>
        <end position="104"/>
    </location>
</feature>
<feature type="transmembrane region" description="Helical" evidence="2">
    <location>
        <begin position="150"/>
        <end position="170"/>
    </location>
</feature>
<feature type="compositionally biased region" description="Basic and acidic residues" evidence="1">
    <location>
        <begin position="367"/>
        <end position="377"/>
    </location>
</feature>
<feature type="transmembrane region" description="Helical" evidence="2">
    <location>
        <begin position="41"/>
        <end position="63"/>
    </location>
</feature>
<keyword evidence="2" id="KW-0812">Transmembrane</keyword>
<sequence>MNNKRIPGFQWAMMIFTFTIIAFAAPIILKDFQGATPFKYYVFDLSVLAPLLGAIFCIIVFRYKKLQLAHFKLSIDLKVIERLLLAIILPLVIFIISMVSLNIFADSFVLLQSEDFSVPFLIVLIGQVLMAFCVELGFRVYLQNIVENRMATFFASIVVGIIFAVWNIKLVFGVEFMLYNLLFYFAFSIIVGELIRGTKGRTIYIATLFNLMMSFGLLYLFNEELGNILSMKIIAFSTVFVAIVYILLSTIIRGLIYKSTNRNLDEVEDNNYFDHVNDSTHQHNNHETNKVNHQQETPNEDDEHTNIRDNQSSATKSDNQQSSESVNKHIDKEDDVVSNHDEQMNVTHSTTAAETSHVDESDQSLTSEKENDVHDTDDTTTEETSRITNPTHNEPLDNDSTEVNKQPHSETAEDTAFSQQQRSPVESSTERKSKQQSKRDTDLKKQKKHKRKRTSTVVSEVKDSLEPETSQNENASTTFDQNKSDAPKNNRQRSPFSIKNKRRHRR</sequence>
<feature type="compositionally biased region" description="Polar residues" evidence="1">
    <location>
        <begin position="308"/>
        <end position="325"/>
    </location>
</feature>
<dbReference type="EMBL" id="CP128355">
    <property type="protein sequence ID" value="XAF70773.1"/>
    <property type="molecule type" value="Genomic_DNA"/>
</dbReference>
<feature type="region of interest" description="Disordered" evidence="1">
    <location>
        <begin position="274"/>
        <end position="506"/>
    </location>
</feature>
<name>A0ABZ3EDJ5_9STAP</name>
<organism evidence="3 4">
    <name type="scientific">Staphylococcus hsinchuensis</name>
    <dbReference type="NCBI Taxonomy" id="3051183"/>
    <lineage>
        <taxon>Bacteria</taxon>
        <taxon>Bacillati</taxon>
        <taxon>Bacillota</taxon>
        <taxon>Bacilli</taxon>
        <taxon>Bacillales</taxon>
        <taxon>Staphylococcaceae</taxon>
        <taxon>Staphylococcus</taxon>
    </lineage>
</organism>
<proteinExistence type="predicted"/>
<feature type="compositionally biased region" description="Basic residues" evidence="1">
    <location>
        <begin position="445"/>
        <end position="454"/>
    </location>
</feature>
<feature type="compositionally biased region" description="Polar residues" evidence="1">
    <location>
        <begin position="416"/>
        <end position="427"/>
    </location>
</feature>
<accession>A0ABZ3EDJ5</accession>
<keyword evidence="4" id="KW-1185">Reference proteome</keyword>